<accession>E9ADC8</accession>
<dbReference type="AlphaFoldDB" id="E9ADC8"/>
<organism evidence="2 3">
    <name type="scientific">Leishmania major</name>
    <dbReference type="NCBI Taxonomy" id="5664"/>
    <lineage>
        <taxon>Eukaryota</taxon>
        <taxon>Discoba</taxon>
        <taxon>Euglenozoa</taxon>
        <taxon>Kinetoplastea</taxon>
        <taxon>Metakinetoplastina</taxon>
        <taxon>Trypanosomatida</taxon>
        <taxon>Trypanosomatidae</taxon>
        <taxon>Leishmaniinae</taxon>
        <taxon>Leishmania</taxon>
    </lineage>
</organism>
<dbReference type="HOGENOM" id="CLU_394049_0_0_1"/>
<dbReference type="GeneID" id="12983022"/>
<dbReference type="VEuPathDB" id="TriTrypDB:LMJLV39_270021200"/>
<dbReference type="VEuPathDB" id="TriTrypDB:LmjF.27.1490"/>
<gene>
    <name evidence="2" type="ORF">LMJF_27_1490</name>
</gene>
<feature type="compositionally biased region" description="Low complexity" evidence="1">
    <location>
        <begin position="627"/>
        <end position="638"/>
    </location>
</feature>
<dbReference type="InParanoid" id="E9ADC8"/>
<reference evidence="2 3" key="1">
    <citation type="journal article" date="2005" name="Science">
        <title>The genome of the kinetoplastid parasite, Leishmania major.</title>
        <authorList>
            <person name="Ivens A.C."/>
            <person name="Peacock C.S."/>
            <person name="Worthey E.A."/>
            <person name="Murphy L."/>
            <person name="Aggarwal G."/>
            <person name="Berriman M."/>
            <person name="Sisk E."/>
            <person name="Rajandream M.A."/>
            <person name="Adlem E."/>
            <person name="Aert R."/>
            <person name="Anupama A."/>
            <person name="Apostolou Z."/>
            <person name="Attipoe P."/>
            <person name="Bason N."/>
            <person name="Bauser C."/>
            <person name="Beck A."/>
            <person name="Beverley S.M."/>
            <person name="Bianchettin G."/>
            <person name="Borzym K."/>
            <person name="Bothe G."/>
            <person name="Bruschi C.V."/>
            <person name="Collins M."/>
            <person name="Cadag E."/>
            <person name="Ciarloni L."/>
            <person name="Clayton C."/>
            <person name="Coulson R.M."/>
            <person name="Cronin A."/>
            <person name="Cruz A.K."/>
            <person name="Davies R.M."/>
            <person name="De Gaudenzi J."/>
            <person name="Dobson D.E."/>
            <person name="Duesterhoeft A."/>
            <person name="Fazelina G."/>
            <person name="Fosker N."/>
            <person name="Frasch A.C."/>
            <person name="Fraser A."/>
            <person name="Fuchs M."/>
            <person name="Gabel C."/>
            <person name="Goble A."/>
            <person name="Goffeau A."/>
            <person name="Harris D."/>
            <person name="Hertz-Fowler C."/>
            <person name="Hilbert H."/>
            <person name="Horn D."/>
            <person name="Huang Y."/>
            <person name="Klages S."/>
            <person name="Knights A."/>
            <person name="Kube M."/>
            <person name="Larke N."/>
            <person name="Litvin L."/>
            <person name="Lord A."/>
            <person name="Louie T."/>
            <person name="Marra M."/>
            <person name="Masuy D."/>
            <person name="Matthews K."/>
            <person name="Michaeli S."/>
            <person name="Mottram J.C."/>
            <person name="Muller-Auer S."/>
            <person name="Munden H."/>
            <person name="Nelson S."/>
            <person name="Norbertczak H."/>
            <person name="Oliver K."/>
            <person name="O'neil S."/>
            <person name="Pentony M."/>
            <person name="Pohl T.M."/>
            <person name="Price C."/>
            <person name="Purnelle B."/>
            <person name="Quail M.A."/>
            <person name="Rabbinowitsch E."/>
            <person name="Reinhardt R."/>
            <person name="Rieger M."/>
            <person name="Rinta J."/>
            <person name="Robben J."/>
            <person name="Robertson L."/>
            <person name="Ruiz J.C."/>
            <person name="Rutter S."/>
            <person name="Saunders D."/>
            <person name="Schafer M."/>
            <person name="Schein J."/>
            <person name="Schwartz D.C."/>
            <person name="Seeger K."/>
            <person name="Seyler A."/>
            <person name="Sharp S."/>
            <person name="Shin H."/>
            <person name="Sivam D."/>
            <person name="Squares R."/>
            <person name="Squares S."/>
            <person name="Tosato V."/>
            <person name="Vogt C."/>
            <person name="Volckaert G."/>
            <person name="Wambutt R."/>
            <person name="Warren T."/>
            <person name="Wedler H."/>
            <person name="Woodward J."/>
            <person name="Zhou S."/>
            <person name="Zimmermann W."/>
            <person name="Smith D.F."/>
            <person name="Blackwell J.M."/>
            <person name="Stuart K.D."/>
            <person name="Barrell B."/>
            <person name="Myler P.J."/>
        </authorList>
    </citation>
    <scope>NUCLEOTIDE SEQUENCE [LARGE SCALE GENOMIC DNA]</scope>
    <source>
        <strain evidence="3">MHOM/IL/81/Friedlin</strain>
    </source>
</reference>
<proteinExistence type="predicted"/>
<feature type="region of interest" description="Disordered" evidence="1">
    <location>
        <begin position="304"/>
        <end position="388"/>
    </location>
</feature>
<dbReference type="Proteomes" id="UP000000542">
    <property type="component" value="Chromosome 27"/>
</dbReference>
<dbReference type="EMBL" id="FR796423">
    <property type="protein sequence ID" value="CBZ12216.1"/>
    <property type="molecule type" value="Genomic_DNA"/>
</dbReference>
<dbReference type="VEuPathDB" id="TriTrypDB:LMJSD75_270021400"/>
<dbReference type="VEuPathDB" id="TriTrypDB:LMJFC_270023000"/>
<dbReference type="KEGG" id="lma:LMJF_27_1490"/>
<feature type="region of interest" description="Disordered" evidence="1">
    <location>
        <begin position="244"/>
        <end position="271"/>
    </location>
</feature>
<evidence type="ECO:0000256" key="1">
    <source>
        <dbReference type="SAM" id="MobiDB-lite"/>
    </source>
</evidence>
<reference evidence="2 3" key="2">
    <citation type="journal article" date="2011" name="Genome Res.">
        <title>Chromosome and gene copy number variation allow major structural change between species and strains of Leishmania.</title>
        <authorList>
            <person name="Rogers M.B."/>
            <person name="Hilley J.D."/>
            <person name="Dickens N.J."/>
            <person name="Wilkes J."/>
            <person name="Bates P.A."/>
            <person name="Depledge D.P."/>
            <person name="Harris D."/>
            <person name="Her Y."/>
            <person name="Herzyk P."/>
            <person name="Imamura H."/>
            <person name="Otto T.D."/>
            <person name="Sanders M."/>
            <person name="Seeger K."/>
            <person name="Dujardin J.C."/>
            <person name="Berriman M."/>
            <person name="Smith D.F."/>
            <person name="Hertz-Fowler C."/>
            <person name="Mottram J.C."/>
        </authorList>
    </citation>
    <scope>NUCLEOTIDE SEQUENCE [LARGE SCALE GENOMIC DNA]</scope>
    <source>
        <strain evidence="3">MHOM/IL/81/Friedlin</strain>
    </source>
</reference>
<feature type="compositionally biased region" description="Gly residues" evidence="1">
    <location>
        <begin position="253"/>
        <end position="262"/>
    </location>
</feature>
<sequence length="700" mass="74594">MSDVNWTLEENGAHIAEVSHEAVHVASIASNLLKLREDQLWITGDAPQHVTVSLSPSHPPLQYAGWHVWHDYLTNPHLVEIASGASPDTMRALLVCQALPGAGTQVWKLPHAIPQDHQYVRFRIMSTFGPGPTYMNNIVLLENDPGPNYNAYGQLVEDSATTADDVLHGESAARHPSAATALPYTSPPTSVLRPPGSGGGVDRSPLPRRVPPTSVLPGASPISTANPRDDRSADVGVLIALGPSASAHHGERANGGAGGRSPGGARSSSRMSQLLRDLDDDIKMLKPIKIVSPRKKTLLCVPQDSHAKSAESGSEDDDFEARQGGGNRERSANGKVHHSGENESSEHRRHHRHHRRSSSRRRNFSGREERSGNSSSAQLEGSHAPQSVPMGAKQMALAVWPPPAVPPSPVELSSLHGERFSALEQAVAVLHATVQHQRDDLSMIKRVLLQQATERRKEAEQRYEEKQKMGTVAVALPAALAAPPAAPSPTVATDVKAPVLQIAAPDQRLTHRSITVGFPEDALRAYVESVLDHKLRKQMKKVEATLLQRLDKQLHDVIKVLSVTIEGRLAGLAPPSATAQQQAAPSHRPFYAGRATPTQAGGLPTASSSAVREIPRSSAMGGGTGIDPSDAASSPSSSKGYYYHTPLTRAGSSARGLAGGSTAAATAAFPVSYLAMRNSPNAYRATTGAPPVSITKGRFF</sequence>
<evidence type="ECO:0000313" key="3">
    <source>
        <dbReference type="Proteomes" id="UP000000542"/>
    </source>
</evidence>
<feature type="compositionally biased region" description="Basic and acidic residues" evidence="1">
    <location>
        <begin position="327"/>
        <end position="346"/>
    </location>
</feature>
<dbReference type="PANTHER" id="PTHR40682:SF1">
    <property type="entry name" value="CHROMOSOME UNDETERMINED SCAFFOLD_48, WHOLE GENOME SHOTGUN SEQUENCE"/>
    <property type="match status" value="1"/>
</dbReference>
<keyword evidence="3" id="KW-1185">Reference proteome</keyword>
<name>E9ADC8_LEIMA</name>
<feature type="region of interest" description="Disordered" evidence="1">
    <location>
        <begin position="171"/>
        <end position="231"/>
    </location>
</feature>
<dbReference type="OMA" id="YAGWHVW"/>
<feature type="region of interest" description="Disordered" evidence="1">
    <location>
        <begin position="576"/>
        <end position="638"/>
    </location>
</feature>
<feature type="compositionally biased region" description="Basic residues" evidence="1">
    <location>
        <begin position="347"/>
        <end position="364"/>
    </location>
</feature>
<feature type="compositionally biased region" description="Low complexity" evidence="1">
    <location>
        <begin position="576"/>
        <end position="586"/>
    </location>
</feature>
<dbReference type="eggNOG" id="ENOG502QYQM">
    <property type="taxonomic scope" value="Eukaryota"/>
</dbReference>
<dbReference type="PANTHER" id="PTHR40682">
    <property type="entry name" value="F5/8 TYPE C DOMAIN CONTAINING PROTEIN"/>
    <property type="match status" value="1"/>
</dbReference>
<protein>
    <submittedName>
        <fullName evidence="2">Uncharacterized protein</fullName>
    </submittedName>
</protein>
<evidence type="ECO:0000313" key="2">
    <source>
        <dbReference type="EMBL" id="CBZ12216.1"/>
    </source>
</evidence>
<dbReference type="RefSeq" id="XP_003721957.1">
    <property type="nucleotide sequence ID" value="XM_003721909.1"/>
</dbReference>
<dbReference type="SMR" id="E9ADC8"/>